<dbReference type="STRING" id="4846.A0A367K3H7"/>
<comment type="caution">
    <text evidence="1">The sequence shown here is derived from an EMBL/GenBank/DDBJ whole genome shotgun (WGS) entry which is preliminary data.</text>
</comment>
<dbReference type="Proteomes" id="UP000253551">
    <property type="component" value="Unassembled WGS sequence"/>
</dbReference>
<dbReference type="OrthoDB" id="2280778at2759"/>
<name>A0A367K3H7_RHIST</name>
<sequence>MPYTSTALSFLTTTFVSVRRYNDYEHSHPVPTMVLSAAFPPDSSLFRTNTTVDIQVCLARDISQVLQMKWLFALFDRDQVLRNYDMCHQLSIIPVMFQAFDHFGIDFKLQRVPIQTLLHLPLITMFTDLPSGHWLHRHTDTPAAIFFKFNENTHWLRLQVRTEYTKLPLLCYSLYNDVLIRHCAQLQYFLIPPIYNEVEQVNVEENDKPLVAQLHDSPVWSQYTSKAYRMHKYVGASNARLNLLNLL</sequence>
<organism evidence="1 2">
    <name type="scientific">Rhizopus stolonifer</name>
    <name type="common">Rhizopus nigricans</name>
    <dbReference type="NCBI Taxonomy" id="4846"/>
    <lineage>
        <taxon>Eukaryota</taxon>
        <taxon>Fungi</taxon>
        <taxon>Fungi incertae sedis</taxon>
        <taxon>Mucoromycota</taxon>
        <taxon>Mucoromycotina</taxon>
        <taxon>Mucoromycetes</taxon>
        <taxon>Mucorales</taxon>
        <taxon>Mucorineae</taxon>
        <taxon>Rhizopodaceae</taxon>
        <taxon>Rhizopus</taxon>
    </lineage>
</organism>
<evidence type="ECO:0000313" key="1">
    <source>
        <dbReference type="EMBL" id="RCH96812.1"/>
    </source>
</evidence>
<reference evidence="1 2" key="1">
    <citation type="journal article" date="2018" name="G3 (Bethesda)">
        <title>Phylogenetic and Phylogenomic Definition of Rhizopus Species.</title>
        <authorList>
            <person name="Gryganskyi A.P."/>
            <person name="Golan J."/>
            <person name="Dolatabadi S."/>
            <person name="Mondo S."/>
            <person name="Robb S."/>
            <person name="Idnurm A."/>
            <person name="Muszewska A."/>
            <person name="Steczkiewicz K."/>
            <person name="Masonjones S."/>
            <person name="Liao H.L."/>
            <person name="Gajdeczka M.T."/>
            <person name="Anike F."/>
            <person name="Vuek A."/>
            <person name="Anishchenko I.M."/>
            <person name="Voigt K."/>
            <person name="de Hoog G.S."/>
            <person name="Smith M.E."/>
            <person name="Heitman J."/>
            <person name="Vilgalys R."/>
            <person name="Stajich J.E."/>
        </authorList>
    </citation>
    <scope>NUCLEOTIDE SEQUENCE [LARGE SCALE GENOMIC DNA]</scope>
    <source>
        <strain evidence="1 2">LSU 92-RS-03</strain>
    </source>
</reference>
<dbReference type="EMBL" id="PJQM01002261">
    <property type="protein sequence ID" value="RCH96812.1"/>
    <property type="molecule type" value="Genomic_DNA"/>
</dbReference>
<evidence type="ECO:0000313" key="2">
    <source>
        <dbReference type="Proteomes" id="UP000253551"/>
    </source>
</evidence>
<gene>
    <name evidence="1" type="ORF">CU098_007070</name>
</gene>
<dbReference type="AlphaFoldDB" id="A0A367K3H7"/>
<accession>A0A367K3H7</accession>
<keyword evidence="2" id="KW-1185">Reference proteome</keyword>
<protein>
    <submittedName>
        <fullName evidence="1">Uncharacterized protein</fullName>
    </submittedName>
</protein>
<proteinExistence type="predicted"/>